<accession>A0A2M7TIN6</accession>
<evidence type="ECO:0000313" key="2">
    <source>
        <dbReference type="EMBL" id="PIZ46262.1"/>
    </source>
</evidence>
<keyword evidence="1" id="KW-1133">Transmembrane helix</keyword>
<comment type="caution">
    <text evidence="2">The sequence shown here is derived from an EMBL/GenBank/DDBJ whole genome shotgun (WGS) entry which is preliminary data.</text>
</comment>
<dbReference type="Proteomes" id="UP000231727">
    <property type="component" value="Unassembled WGS sequence"/>
</dbReference>
<sequence>MAEVAVIGTLSFLTISITSLYLGILIPRVPFSDSTPGATLCLPAETTVTGPGRNSRYKFLAVWFKKTYFSAIFWSATATE</sequence>
<gene>
    <name evidence="2" type="ORF">COY30_00490</name>
</gene>
<organism evidence="2 3">
    <name type="scientific">Candidatus Woesebacteria bacterium CG_4_10_14_0_2_um_filter_44_9</name>
    <dbReference type="NCBI Taxonomy" id="1975055"/>
    <lineage>
        <taxon>Bacteria</taxon>
        <taxon>Candidatus Woeseibacteriota</taxon>
    </lineage>
</organism>
<protein>
    <submittedName>
        <fullName evidence="2">Uncharacterized protein</fullName>
    </submittedName>
</protein>
<evidence type="ECO:0000256" key="1">
    <source>
        <dbReference type="SAM" id="Phobius"/>
    </source>
</evidence>
<dbReference type="AlphaFoldDB" id="A0A2M7TIN6"/>
<keyword evidence="1" id="KW-0812">Transmembrane</keyword>
<evidence type="ECO:0000313" key="3">
    <source>
        <dbReference type="Proteomes" id="UP000231727"/>
    </source>
</evidence>
<keyword evidence="1" id="KW-0472">Membrane</keyword>
<dbReference type="EMBL" id="PFNN01000011">
    <property type="protein sequence ID" value="PIZ46262.1"/>
    <property type="molecule type" value="Genomic_DNA"/>
</dbReference>
<name>A0A2M7TIN6_9BACT</name>
<feature type="transmembrane region" description="Helical" evidence="1">
    <location>
        <begin position="6"/>
        <end position="26"/>
    </location>
</feature>
<reference evidence="3" key="1">
    <citation type="submission" date="2017-09" db="EMBL/GenBank/DDBJ databases">
        <title>Depth-based differentiation of microbial function through sediment-hosted aquifers and enrichment of novel symbionts in the deep terrestrial subsurface.</title>
        <authorList>
            <person name="Probst A.J."/>
            <person name="Ladd B."/>
            <person name="Jarett J.K."/>
            <person name="Geller-Mcgrath D.E."/>
            <person name="Sieber C.M.K."/>
            <person name="Emerson J.B."/>
            <person name="Anantharaman K."/>
            <person name="Thomas B.C."/>
            <person name="Malmstrom R."/>
            <person name="Stieglmeier M."/>
            <person name="Klingl A."/>
            <person name="Woyke T."/>
            <person name="Ryan C.M."/>
            <person name="Banfield J.F."/>
        </authorList>
    </citation>
    <scope>NUCLEOTIDE SEQUENCE [LARGE SCALE GENOMIC DNA]</scope>
</reference>
<proteinExistence type="predicted"/>